<dbReference type="PROSITE" id="PS50968">
    <property type="entry name" value="BIOTINYL_LIPOYL"/>
    <property type="match status" value="1"/>
</dbReference>
<dbReference type="InterPro" id="IPR003607">
    <property type="entry name" value="HD/PDEase_dom"/>
</dbReference>
<dbReference type="PANTHER" id="PTHR11347">
    <property type="entry name" value="CYCLIC NUCLEOTIDE PHOSPHODIESTERASE"/>
    <property type="match status" value="1"/>
</dbReference>
<dbReference type="PROSITE" id="PS51845">
    <property type="entry name" value="PDEASE_I_2"/>
    <property type="match status" value="1"/>
</dbReference>
<evidence type="ECO:0000256" key="2">
    <source>
        <dbReference type="ARBA" id="ARBA00009249"/>
    </source>
</evidence>
<dbReference type="InterPro" id="IPR002073">
    <property type="entry name" value="PDEase_catalytic_dom"/>
</dbReference>
<dbReference type="GO" id="GO:0004114">
    <property type="term" value="F:3',5'-cyclic-nucleotide phosphodiesterase activity"/>
    <property type="evidence" value="ECO:0007669"/>
    <property type="project" value="InterPro"/>
</dbReference>
<dbReference type="Gene3D" id="1.10.1300.10">
    <property type="entry name" value="3'5'-cyclic nucleotide phosphodiesterase, catalytic domain"/>
    <property type="match status" value="1"/>
</dbReference>
<keyword evidence="6" id="KW-0809">Transit peptide</keyword>
<feature type="binding site" evidence="9">
    <location>
        <position position="250"/>
    </location>
    <ligand>
        <name>Zn(2+)</name>
        <dbReference type="ChEBI" id="CHEBI:29105"/>
        <label>1</label>
    </ligand>
</feature>
<dbReference type="Proteomes" id="UP000189274">
    <property type="component" value="Unassembled WGS sequence"/>
</dbReference>
<dbReference type="CDD" id="cd06848">
    <property type="entry name" value="GCS_H"/>
    <property type="match status" value="1"/>
</dbReference>
<name>A0A1V2LMI9_PICKU</name>
<dbReference type="CDD" id="cd00077">
    <property type="entry name" value="HDc"/>
    <property type="match status" value="1"/>
</dbReference>
<dbReference type="PROSITE" id="PS00126">
    <property type="entry name" value="PDEASE_I_1"/>
    <property type="match status" value="1"/>
</dbReference>
<keyword evidence="5 7" id="KW-0450">Lipoyl</keyword>
<evidence type="ECO:0000256" key="6">
    <source>
        <dbReference type="ARBA" id="ARBA00022946"/>
    </source>
</evidence>
<feature type="binding site" evidence="9">
    <location>
        <position position="398"/>
    </location>
    <ligand>
        <name>Zn(2+)</name>
        <dbReference type="ChEBI" id="CHEBI:29105"/>
        <label>1</label>
    </ligand>
</feature>
<dbReference type="VEuPathDB" id="FungiDB:C5L36_0A07590"/>
<dbReference type="InterPro" id="IPR003016">
    <property type="entry name" value="2-oxoA_DH_lipoyl-BS"/>
</dbReference>
<dbReference type="InterPro" id="IPR023174">
    <property type="entry name" value="PDEase_CS"/>
</dbReference>
<evidence type="ECO:0000256" key="8">
    <source>
        <dbReference type="PIRSR" id="PIRSR623088-1"/>
    </source>
</evidence>
<feature type="active site" description="Proton donor" evidence="8">
    <location>
        <position position="246"/>
    </location>
</feature>
<dbReference type="InterPro" id="IPR011053">
    <property type="entry name" value="Single_hybrid_motif"/>
</dbReference>
<dbReference type="InterPro" id="IPR002930">
    <property type="entry name" value="GCV_H"/>
</dbReference>
<keyword evidence="4 10" id="KW-0378">Hydrolase</keyword>
<comment type="cofactor">
    <cofactor evidence="10">
        <name>a divalent metal cation</name>
        <dbReference type="ChEBI" id="CHEBI:60240"/>
    </cofactor>
    <text evidence="10">Binds 2 divalent metal cations per subunit. Site 1 may preferentially bind zinc ions, while site 2 has a preference for magnesium and/or manganese ions.</text>
</comment>
<feature type="binding site" evidence="9">
    <location>
        <position position="289"/>
    </location>
    <ligand>
        <name>Zn(2+)</name>
        <dbReference type="ChEBI" id="CHEBI:29105"/>
        <label>2</label>
    </ligand>
</feature>
<dbReference type="HAMAP" id="MF_00272">
    <property type="entry name" value="GcvH"/>
    <property type="match status" value="1"/>
</dbReference>
<dbReference type="AlphaFoldDB" id="A0A1V2LMI9"/>
<organism evidence="13 14">
    <name type="scientific">Pichia kudriavzevii</name>
    <name type="common">Yeast</name>
    <name type="synonym">Issatchenkia orientalis</name>
    <dbReference type="NCBI Taxonomy" id="4909"/>
    <lineage>
        <taxon>Eukaryota</taxon>
        <taxon>Fungi</taxon>
        <taxon>Dikarya</taxon>
        <taxon>Ascomycota</taxon>
        <taxon>Saccharomycotina</taxon>
        <taxon>Pichiomycetes</taxon>
        <taxon>Pichiales</taxon>
        <taxon>Pichiaceae</taxon>
        <taxon>Pichia</taxon>
    </lineage>
</organism>
<dbReference type="Gene3D" id="2.40.50.100">
    <property type="match status" value="1"/>
</dbReference>
<dbReference type="InterPro" id="IPR000089">
    <property type="entry name" value="Biotin_lipoyl"/>
</dbReference>
<evidence type="ECO:0000313" key="13">
    <source>
        <dbReference type="EMBL" id="ONH73629.1"/>
    </source>
</evidence>
<dbReference type="GO" id="GO:0046872">
    <property type="term" value="F:metal ion binding"/>
    <property type="evidence" value="ECO:0007669"/>
    <property type="project" value="UniProtKB-KW"/>
</dbReference>
<proteinExistence type="inferred from homology"/>
<dbReference type="NCBIfam" id="TIGR00527">
    <property type="entry name" value="gcvH"/>
    <property type="match status" value="1"/>
</dbReference>
<evidence type="ECO:0000256" key="5">
    <source>
        <dbReference type="ARBA" id="ARBA00022823"/>
    </source>
</evidence>
<evidence type="ECO:0000256" key="3">
    <source>
        <dbReference type="ARBA" id="ARBA00022723"/>
    </source>
</evidence>
<dbReference type="EC" id="3.1.4.-" evidence="10"/>
<evidence type="ECO:0000259" key="11">
    <source>
        <dbReference type="PROSITE" id="PS50968"/>
    </source>
</evidence>
<dbReference type="SMART" id="SM00471">
    <property type="entry name" value="HDc"/>
    <property type="match status" value="1"/>
</dbReference>
<evidence type="ECO:0000256" key="7">
    <source>
        <dbReference type="PIRSR" id="PIRSR617453-50"/>
    </source>
</evidence>
<dbReference type="GO" id="GO:0019464">
    <property type="term" value="P:glycine decarboxylation via glycine cleavage system"/>
    <property type="evidence" value="ECO:0007669"/>
    <property type="project" value="InterPro"/>
</dbReference>
<dbReference type="NCBIfam" id="NF002270">
    <property type="entry name" value="PRK01202.1"/>
    <property type="match status" value="1"/>
</dbReference>
<dbReference type="GO" id="GO:0005960">
    <property type="term" value="C:glycine cleavage complex"/>
    <property type="evidence" value="ECO:0007669"/>
    <property type="project" value="InterPro"/>
</dbReference>
<comment type="cofactor">
    <cofactor evidence="1">
        <name>(R)-lipoate</name>
        <dbReference type="ChEBI" id="CHEBI:83088"/>
    </cofactor>
</comment>
<gene>
    <name evidence="13" type="ORF">BOH78_2946</name>
</gene>
<feature type="modified residue" description="N6-lipoyllysine" evidence="7">
    <location>
        <position position="598"/>
    </location>
</feature>
<comment type="caution">
    <text evidence="13">The sequence shown here is derived from an EMBL/GenBank/DDBJ whole genome shotgun (WGS) entry which is preliminary data.</text>
</comment>
<evidence type="ECO:0000256" key="4">
    <source>
        <dbReference type="ARBA" id="ARBA00022801"/>
    </source>
</evidence>
<evidence type="ECO:0000256" key="10">
    <source>
        <dbReference type="RuleBase" id="RU363067"/>
    </source>
</evidence>
<comment type="similarity">
    <text evidence="2">Belongs to the GcvH family.</text>
</comment>
<protein>
    <recommendedName>
        <fullName evidence="10">Phosphodiesterase</fullName>
        <ecNumber evidence="10">3.1.4.-</ecNumber>
    </recommendedName>
</protein>
<dbReference type="PROSITE" id="PS00189">
    <property type="entry name" value="LIPOYL"/>
    <property type="match status" value="1"/>
</dbReference>
<reference evidence="14" key="1">
    <citation type="journal article" date="2017" name="Genome Announc.">
        <title>Genome sequences of Cyberlindnera fabianii 65, Pichia kudriavzevii 129, and Saccharomyces cerevisiae 131 isolated from fermented masau fruits in Zimbabwe.</title>
        <authorList>
            <person name="van Rijswijck I.M.H."/>
            <person name="Derks M.F.L."/>
            <person name="Abee T."/>
            <person name="de Ridder D."/>
            <person name="Smid E.J."/>
        </authorList>
    </citation>
    <scope>NUCLEOTIDE SEQUENCE [LARGE SCALE GENOMIC DNA]</scope>
    <source>
        <strain evidence="14">129</strain>
    </source>
</reference>
<evidence type="ECO:0000259" key="12">
    <source>
        <dbReference type="PROSITE" id="PS51845"/>
    </source>
</evidence>
<dbReference type="InterPro" id="IPR023088">
    <property type="entry name" value="PDEase"/>
</dbReference>
<feature type="domain" description="Lipoyl-binding" evidence="11">
    <location>
        <begin position="555"/>
        <end position="639"/>
    </location>
</feature>
<dbReference type="PRINTS" id="PR00387">
    <property type="entry name" value="PDIESTERASE1"/>
</dbReference>
<sequence length="664" mass="76130">MLNDLLYLNWLTHGDVSPLPFPQSISANATHVLHFRSLVQLIEYLSVSINYTLVRFSDGVQRIPLNTHEKEIDYATIIVVNTNEDIWKEEISIDTAVKLLKYRFSHLNIIILPVDPEDKIREMRENFPTRLQRMKLWTGFSNAELLDTMDGYVDSKAIKEEDLKLFTDLLSRIQYDKLLFHVNADREKLWEALNKWDFDAFQFNLDELLVISFLIFERFIKPENSNNLKSFLFFVRDNYHIGNPFHNFRHAVDVLQATNMFLNSLIKNSNYKISKLDSFSLLLASLGHDIGHPGITNAFLISNKSPLAVKFNNISILENFHRFQFQRILIPFLNQSMENNLLSIEMEIDVPYLLDIVNYSILATDMAKHDEFVGEIERLITEFDNFKLLACFLIKCADISNVCRTLNTSCKWGLSLGEEFKQIALLEKYLKNEIKPSDEIVEFDFKKPIKNIDAKEGIVLVPKLAGNQMFFINRFATDFFTKISDSLPPLYILSNKVPVMFARTLRTFRPLNITAFRLQSTYKLNPTSIVSTFSKNPVLKFTPEHEWISLHPDGTAFIGITNYAADALGDATFIELPSSQIGETIGNGETISSVESVKSASDIYSPVECEIVEVNESLEESPELINTDPMGEGWIVKVKVGEQDSVKELMDAEAYETFVAESDH</sequence>
<dbReference type="SUPFAM" id="SSF109604">
    <property type="entry name" value="HD-domain/PDEase-like"/>
    <property type="match status" value="1"/>
</dbReference>
<dbReference type="Pfam" id="PF01597">
    <property type="entry name" value="GCV_H"/>
    <property type="match status" value="1"/>
</dbReference>
<dbReference type="InterPro" id="IPR033753">
    <property type="entry name" value="GCV_H/Fam206"/>
</dbReference>
<accession>A0A1V2LMI9</accession>
<dbReference type="EMBL" id="MQVM01000013">
    <property type="protein sequence ID" value="ONH73629.1"/>
    <property type="molecule type" value="Genomic_DNA"/>
</dbReference>
<dbReference type="Pfam" id="PF00233">
    <property type="entry name" value="PDEase_I"/>
    <property type="match status" value="1"/>
</dbReference>
<evidence type="ECO:0000256" key="1">
    <source>
        <dbReference type="ARBA" id="ARBA00001938"/>
    </source>
</evidence>
<keyword evidence="3 9" id="KW-0479">Metal-binding</keyword>
<evidence type="ECO:0000256" key="9">
    <source>
        <dbReference type="PIRSR" id="PIRSR623088-3"/>
    </source>
</evidence>
<dbReference type="InterPro" id="IPR036971">
    <property type="entry name" value="PDEase_catalytic_dom_sf"/>
</dbReference>
<feature type="binding site" evidence="9">
    <location>
        <position position="289"/>
    </location>
    <ligand>
        <name>Zn(2+)</name>
        <dbReference type="ChEBI" id="CHEBI:29105"/>
        <label>1</label>
    </ligand>
</feature>
<feature type="binding site" evidence="9">
    <location>
        <position position="288"/>
    </location>
    <ligand>
        <name>Zn(2+)</name>
        <dbReference type="ChEBI" id="CHEBI:29105"/>
        <label>1</label>
    </ligand>
</feature>
<dbReference type="InterPro" id="IPR017453">
    <property type="entry name" value="GCV_H_sub"/>
</dbReference>
<comment type="similarity">
    <text evidence="10">Belongs to the cyclic nucleotide phosphodiesterase family.</text>
</comment>
<dbReference type="SUPFAM" id="SSF51230">
    <property type="entry name" value="Single hybrid motif"/>
    <property type="match status" value="1"/>
</dbReference>
<dbReference type="GO" id="GO:0007165">
    <property type="term" value="P:signal transduction"/>
    <property type="evidence" value="ECO:0007669"/>
    <property type="project" value="InterPro"/>
</dbReference>
<evidence type="ECO:0000313" key="14">
    <source>
        <dbReference type="Proteomes" id="UP000189274"/>
    </source>
</evidence>
<feature type="domain" description="PDEase" evidence="12">
    <location>
        <begin position="171"/>
        <end position="508"/>
    </location>
</feature>